<evidence type="ECO:0000313" key="1">
    <source>
        <dbReference type="EMBL" id="MBE1489577.1"/>
    </source>
</evidence>
<accession>A0A927M7T2</accession>
<sequence>MLSSARRLVELVEAMEHDAERAKQRPFRLAVAQFAVVP</sequence>
<comment type="caution">
    <text evidence="1">The sequence shown here is derived from an EMBL/GenBank/DDBJ whole genome shotgun (WGS) entry which is preliminary data.</text>
</comment>
<keyword evidence="2" id="KW-1185">Reference proteome</keyword>
<protein>
    <submittedName>
        <fullName evidence="1">Uncharacterized protein</fullName>
    </submittedName>
</protein>
<dbReference type="Proteomes" id="UP000649753">
    <property type="component" value="Unassembled WGS sequence"/>
</dbReference>
<evidence type="ECO:0000313" key="2">
    <source>
        <dbReference type="Proteomes" id="UP000649753"/>
    </source>
</evidence>
<dbReference type="AlphaFoldDB" id="A0A927M7T2"/>
<reference evidence="1" key="1">
    <citation type="submission" date="2020-10" db="EMBL/GenBank/DDBJ databases">
        <title>Sequencing the genomes of 1000 actinobacteria strains.</title>
        <authorList>
            <person name="Klenk H.-P."/>
        </authorList>
    </citation>
    <scope>NUCLEOTIDE SEQUENCE</scope>
    <source>
        <strain evidence="1">DSM 46832</strain>
    </source>
</reference>
<organism evidence="1 2">
    <name type="scientific">Plantactinospora soyae</name>
    <dbReference type="NCBI Taxonomy" id="1544732"/>
    <lineage>
        <taxon>Bacteria</taxon>
        <taxon>Bacillati</taxon>
        <taxon>Actinomycetota</taxon>
        <taxon>Actinomycetes</taxon>
        <taxon>Micromonosporales</taxon>
        <taxon>Micromonosporaceae</taxon>
        <taxon>Plantactinospora</taxon>
    </lineage>
</organism>
<gene>
    <name evidence="1" type="ORF">H4W31_005215</name>
</gene>
<dbReference type="EMBL" id="JADBEB010000001">
    <property type="protein sequence ID" value="MBE1489577.1"/>
    <property type="molecule type" value="Genomic_DNA"/>
</dbReference>
<name>A0A927M7T2_9ACTN</name>
<proteinExistence type="predicted"/>